<proteinExistence type="predicted"/>
<name>A0A1N7N660_9GAMM</name>
<dbReference type="Proteomes" id="UP000185999">
    <property type="component" value="Unassembled WGS sequence"/>
</dbReference>
<dbReference type="OrthoDB" id="5878741at2"/>
<evidence type="ECO:0008006" key="3">
    <source>
        <dbReference type="Google" id="ProtNLM"/>
    </source>
</evidence>
<dbReference type="NCBIfam" id="NF047593">
    <property type="entry name" value="IS66_ISAeme5_TnpA"/>
    <property type="match status" value="1"/>
</dbReference>
<sequence>MTQARNKQQWQDLLDQQAISELSGAEFCRQQQIDVSQFYYHKAQRHKAMSVDDGAPAFLHAQVTQHHTPSHHALRLQHGSSELILPISTSPGWVAELMTALA</sequence>
<keyword evidence="2" id="KW-1185">Reference proteome</keyword>
<gene>
    <name evidence="1" type="ORF">SAMN05421760_10882</name>
</gene>
<dbReference type="AlphaFoldDB" id="A0A1N7N660"/>
<evidence type="ECO:0000313" key="2">
    <source>
        <dbReference type="Proteomes" id="UP000185999"/>
    </source>
</evidence>
<accession>A0A1N7N660</accession>
<dbReference type="RefSeq" id="WP_054341163.1">
    <property type="nucleotide sequence ID" value="NZ_FTOE01000008.1"/>
</dbReference>
<protein>
    <recommendedName>
        <fullName evidence="3">Transposase</fullName>
    </recommendedName>
</protein>
<reference evidence="2" key="1">
    <citation type="submission" date="2017-01" db="EMBL/GenBank/DDBJ databases">
        <authorList>
            <person name="Varghese N."/>
            <person name="Submissions S."/>
        </authorList>
    </citation>
    <scope>NUCLEOTIDE SEQUENCE [LARGE SCALE GENOMIC DNA]</scope>
    <source>
        <strain evidence="2">DSM 22306</strain>
    </source>
</reference>
<organism evidence="1 2">
    <name type="scientific">Neptunomonas antarctica</name>
    <dbReference type="NCBI Taxonomy" id="619304"/>
    <lineage>
        <taxon>Bacteria</taxon>
        <taxon>Pseudomonadati</taxon>
        <taxon>Pseudomonadota</taxon>
        <taxon>Gammaproteobacteria</taxon>
        <taxon>Oceanospirillales</taxon>
        <taxon>Oceanospirillaceae</taxon>
        <taxon>Neptunomonas</taxon>
    </lineage>
</organism>
<dbReference type="EMBL" id="FTOE01000008">
    <property type="protein sequence ID" value="SIS93836.1"/>
    <property type="molecule type" value="Genomic_DNA"/>
</dbReference>
<dbReference type="STRING" id="619304.SAMN05421760_10882"/>
<evidence type="ECO:0000313" key="1">
    <source>
        <dbReference type="EMBL" id="SIS93836.1"/>
    </source>
</evidence>